<dbReference type="AlphaFoldDB" id="A0A084EN71"/>
<dbReference type="eggNOG" id="ENOG5033608">
    <property type="taxonomic scope" value="Bacteria"/>
</dbReference>
<dbReference type="Proteomes" id="UP000028534">
    <property type="component" value="Unassembled WGS sequence"/>
</dbReference>
<evidence type="ECO:0000256" key="1">
    <source>
        <dbReference type="SAM" id="MobiDB-lite"/>
    </source>
</evidence>
<gene>
    <name evidence="2" type="ORF">CP98_01934</name>
</gene>
<evidence type="ECO:0000313" key="3">
    <source>
        <dbReference type="Proteomes" id="UP000028534"/>
    </source>
</evidence>
<dbReference type="EMBL" id="JGVR01000009">
    <property type="protein sequence ID" value="KEZ19413.1"/>
    <property type="molecule type" value="Genomic_DNA"/>
</dbReference>
<evidence type="ECO:0000313" key="2">
    <source>
        <dbReference type="EMBL" id="KEZ19413.1"/>
    </source>
</evidence>
<reference evidence="2 3" key="1">
    <citation type="submission" date="2014-03" db="EMBL/GenBank/DDBJ databases">
        <title>Genome sequence of Sphingobium yanoikuyae B1.</title>
        <authorList>
            <person name="Gan H.M."/>
            <person name="Gan H.Y."/>
            <person name="Savka M.A."/>
        </authorList>
    </citation>
    <scope>NUCLEOTIDE SEQUENCE [LARGE SCALE GENOMIC DNA]</scope>
    <source>
        <strain evidence="2 3">B1</strain>
    </source>
</reference>
<name>A0A084EN71_SPHYA</name>
<protein>
    <submittedName>
        <fullName evidence="2">Uncharacterized protein</fullName>
    </submittedName>
</protein>
<organism evidence="2 3">
    <name type="scientific">Sphingobium yanoikuyae</name>
    <name type="common">Sphingomonas yanoikuyae</name>
    <dbReference type="NCBI Taxonomy" id="13690"/>
    <lineage>
        <taxon>Bacteria</taxon>
        <taxon>Pseudomonadati</taxon>
        <taxon>Pseudomonadota</taxon>
        <taxon>Alphaproteobacteria</taxon>
        <taxon>Sphingomonadales</taxon>
        <taxon>Sphingomonadaceae</taxon>
        <taxon>Sphingobium</taxon>
    </lineage>
</organism>
<feature type="region of interest" description="Disordered" evidence="1">
    <location>
        <begin position="1"/>
        <end position="23"/>
    </location>
</feature>
<dbReference type="RefSeq" id="WP_037519001.1">
    <property type="nucleotide sequence ID" value="NZ_JGVR01000009.1"/>
</dbReference>
<sequence>MNDPRARVGHNGGPALDDDANGPPTPRYCKYCRHWSPPSDLEVRAYEAFQLGLSKRRVKRPSGTCDRVLMQAGKPLAFSATVDTFGCLNFSAKPPAPIVRGRGFVTIYEGDRIVWRGHEEDVPEEHR</sequence>
<dbReference type="PATRIC" id="fig|13690.10.peg.1987"/>
<proteinExistence type="predicted"/>
<accession>A0A084EN71</accession>
<comment type="caution">
    <text evidence="2">The sequence shown here is derived from an EMBL/GenBank/DDBJ whole genome shotgun (WGS) entry which is preliminary data.</text>
</comment>